<reference evidence="2 3" key="1">
    <citation type="submission" date="2020-08" db="EMBL/GenBank/DDBJ databases">
        <title>Sequencing the genomes of 1000 actinobacteria strains.</title>
        <authorList>
            <person name="Klenk H.-P."/>
        </authorList>
    </citation>
    <scope>NUCLEOTIDE SEQUENCE [LARGE SCALE GENOMIC DNA]</scope>
    <source>
        <strain evidence="2 3">DSM 43582</strain>
    </source>
</reference>
<dbReference type="EMBL" id="JACHIT010000002">
    <property type="protein sequence ID" value="MBB5917771.1"/>
    <property type="molecule type" value="Genomic_DNA"/>
</dbReference>
<evidence type="ECO:0000256" key="1">
    <source>
        <dbReference type="SAM" id="MobiDB-lite"/>
    </source>
</evidence>
<feature type="region of interest" description="Disordered" evidence="1">
    <location>
        <begin position="33"/>
        <end position="58"/>
    </location>
</feature>
<protein>
    <submittedName>
        <fullName evidence="2">Uncharacterized protein</fullName>
    </submittedName>
</protein>
<proteinExistence type="predicted"/>
<dbReference type="RefSeq" id="WP_157185445.1">
    <property type="nucleotide sequence ID" value="NZ_JACHIT010000002.1"/>
</dbReference>
<sequence>MNMPVLPDSNVLNGLLGVAERVMELAGQLLTTPVPPGLVPSPAEMPEPADPGWYRDRDGDIWQKTESGWRLFLQRGVAADSTSTWDWADGHVRDYGPFVPMPAAR</sequence>
<gene>
    <name evidence="2" type="ORF">BJY24_006683</name>
</gene>
<accession>A0A7W9PKB0</accession>
<evidence type="ECO:0000313" key="2">
    <source>
        <dbReference type="EMBL" id="MBB5917771.1"/>
    </source>
</evidence>
<feature type="compositionally biased region" description="Pro residues" evidence="1">
    <location>
        <begin position="33"/>
        <end position="49"/>
    </location>
</feature>
<comment type="caution">
    <text evidence="2">The sequence shown here is derived from an EMBL/GenBank/DDBJ whole genome shotgun (WGS) entry which is preliminary data.</text>
</comment>
<keyword evidence="3" id="KW-1185">Reference proteome</keyword>
<name>A0A7W9PKB0_9NOCA</name>
<dbReference type="AlphaFoldDB" id="A0A7W9PKB0"/>
<dbReference type="Proteomes" id="UP000540412">
    <property type="component" value="Unassembled WGS sequence"/>
</dbReference>
<organism evidence="2 3">
    <name type="scientific">Nocardia transvalensis</name>
    <dbReference type="NCBI Taxonomy" id="37333"/>
    <lineage>
        <taxon>Bacteria</taxon>
        <taxon>Bacillati</taxon>
        <taxon>Actinomycetota</taxon>
        <taxon>Actinomycetes</taxon>
        <taxon>Mycobacteriales</taxon>
        <taxon>Nocardiaceae</taxon>
        <taxon>Nocardia</taxon>
    </lineage>
</organism>
<evidence type="ECO:0000313" key="3">
    <source>
        <dbReference type="Proteomes" id="UP000540412"/>
    </source>
</evidence>